<sequence length="2108" mass="238114">MCSIPGLPTPGSNITILLTRVNLNPLCVLVELWGNFDQERKLDYQRMRREIQYPKEIFCESEGNPGDLCLVQIYETWYRARVVSRNGSNYSVFLIDEGRTLSATTRTLAWGHNDFFHLPPEVEFCVLANVLPLSPENRWSPMALEFLKSLCGRTVNGCVQDVLVPHRTFLLDIPCISKQMYEMGFAKKLSIEKFKLFVSRSLQSLSGAVVTETQISSIKHEPVEVHSQVEKRQCYMYPELQTETVETVIVTEVTNPLRIFCQLKVFSQELNKLTEQITQHFEGRLRTGKMRRESLGSPCASRGSDGKWYRSVLQQVLPSNNIVEVLHVDYGKKDFVQLENIRPLAAEFLRMPVVTYVCSLHGIIDKGVGWTPTQIDYLKSLLLHRTVIAKFEYQSLSEGVQYVTLYGDENVNINNLFGMKEKCLLESEKSCEAYAVRRTVGSQKLQETTGNETQRIFPRHRSLMKENQATPAPEGLPLNSTHLAVVQFVENPSEFWIQTQRYAHEFDKLMNSISDLYDNSATTTGLVKKPTVGLFCAARSQDNAFYRATVCEVMGKQAKVYFVDYGNTEVVDWYNIRILPEQYQGLPALALKCCLAGIRPKDEQWSQSASTFFMKVTDDKVLDVFISDKSEGKYLVQLTDTSSCGERDIGKMLCSAGFAETDFKKPISRHMKTSLILSAVQASGGKSPDMEKIKASGAQSLTCISTMTETRSVFKEHLFPIGSSVDVNVSYIESPNDFWCQIVQNAGSLNLLMQDIQNYYADSEFQQSVEAACVARHPDNRMWYRALIIQKYTSSYVNVLFIDYGQTQKVSIQDLRPINPTFLKLKGQAFRCSLYNLIHPVGHSALEWSDAAISEFQNFVDSAASSHVDLKCTIYAIMYDSQKVVFNVVDLETPFQSVCSLLVQKGLADRAPPKKVPLPPFRLDTYYYSTHNIKTGGEEEIYVTNVKSVNLFYCQLGRNSDLVDELAEKVNFLCRQLQCIHCPQTFGTVCFAKYTDGLWYRGQIKSTHPDIQVQFVDYGDTLAVDKSDLLPIPIEASEIMSVPVQAVECGLSDIPADVSSEVNSWFANCATDHSFRALVVAKEPCGKLMVELYSGKAQVNSKIKEHFHIEAHRREKVSYEQPNIRSQYLKGPSIKHTEHFKASDEHKLAPKRVENNGKNVNVKSAFKTSDTSLRQMQGDVKQFSHVEIQWEPTEVNLRTCENVQQQQILQSNSGATVKKAQDECGEYSQAFSKIKEQSFPKLQDLPSKSIKPGMLSEVFVSHCNTPSSFFVQLTDEENEIFSVVEKLNEDLAVKHVDIKELQPGDLVKAEFADDCSWYRATVVEKTENNTVDVEFIDFGNRAIVSSSKIGRLDKQFLEHPRYSIPCLLSGVSSVSKDKCNKEVVVKFQKAVGENAEKKLVCNFIRKTGYVWEVSLADQNVMLSDTIFDSVPAVSPDVLVSEKPQSPKMENTFPENSKNKAKIDVTSAGFKTADLSERQTFEVYVTSVVGPDYFWCQYAHSEKLQMVSELVGEMGKSEVQEVTWVDSLCPGSPCLALFKDDEQWYRAEVTAKTEKDFSVLFIDYGNESEVEQHAVKPVPPLLLETPPQAFLCLLDEFDSSLGTWDESAVDRFFDLTTDEVLKVTILKVKNVKDRKTPQYQVKVVCKDQVLNDIMKDYWKQSAPLASSEFDENKQPSTTMIASCEITSEEANELNLAGQNIYTDVLPETDFENTTDFVSDVPQCFGRKIKELELLHSEDPEQLGCPGHILPLETTGIKDEDLKLVCASELVADFHDHESTLGNEEKDERKEISKEGNEMRLTVSEDPVDNTLCSCDHMEGSAETSLILGGTDSNSLTTHLIGTSKDMPSFTLEIQEESTKCVSEGTDTTELSVFPEELPHVNTVCLAMCKENCKTEACNSEPLKDFEEPFQNRRASVKEQACSLDEMDPLLYKVDESFDELVLHEDPCRDVHTDNDIYEEVFKQCTGLVLKDMGPVPLFSNEIANKEIREEDRISRTEPEFDKLKMTEKEHHVGTDCVVWSYAHSSWCNGRIVKISEDCATVQDEMQQPTICPAAGDSLEEQISCVTHLTLKIEDISDDEVIFVKEMCLPRQRAQELEASEEEEPKNLSE</sequence>
<organism evidence="3 4">
    <name type="scientific">Albula glossodonta</name>
    <name type="common">roundjaw bonefish</name>
    <dbReference type="NCBI Taxonomy" id="121402"/>
    <lineage>
        <taxon>Eukaryota</taxon>
        <taxon>Metazoa</taxon>
        <taxon>Chordata</taxon>
        <taxon>Craniata</taxon>
        <taxon>Vertebrata</taxon>
        <taxon>Euteleostomi</taxon>
        <taxon>Actinopterygii</taxon>
        <taxon>Neopterygii</taxon>
        <taxon>Teleostei</taxon>
        <taxon>Albuliformes</taxon>
        <taxon>Albulidae</taxon>
        <taxon>Albula</taxon>
    </lineage>
</organism>
<name>A0A8T2P5M3_9TELE</name>
<feature type="domain" description="Tudor" evidence="2">
    <location>
        <begin position="1526"/>
        <end position="1584"/>
    </location>
</feature>
<dbReference type="FunFam" id="2.30.30.140:FF:000018">
    <property type="entry name" value="Serine/threonine-protein kinase 31"/>
    <property type="match status" value="2"/>
</dbReference>
<feature type="region of interest" description="Disordered" evidence="1">
    <location>
        <begin position="1776"/>
        <end position="1796"/>
    </location>
</feature>
<dbReference type="GO" id="GO:0043186">
    <property type="term" value="C:P granule"/>
    <property type="evidence" value="ECO:0007669"/>
    <property type="project" value="TreeGrafter"/>
</dbReference>
<dbReference type="InterPro" id="IPR035437">
    <property type="entry name" value="SNase_OB-fold_sf"/>
</dbReference>
<dbReference type="Gene3D" id="2.30.30.140">
    <property type="match status" value="6"/>
</dbReference>
<gene>
    <name evidence="3" type="ORF">JZ751_005159</name>
</gene>
<dbReference type="Pfam" id="PF00567">
    <property type="entry name" value="TUDOR"/>
    <property type="match status" value="7"/>
</dbReference>
<dbReference type="SMART" id="SM00743">
    <property type="entry name" value="Agenet"/>
    <property type="match status" value="3"/>
</dbReference>
<dbReference type="InterPro" id="IPR050621">
    <property type="entry name" value="Tudor_domain_containing"/>
</dbReference>
<dbReference type="PANTHER" id="PTHR22948">
    <property type="entry name" value="TUDOR DOMAIN CONTAINING PROTEIN"/>
    <property type="match status" value="1"/>
</dbReference>
<dbReference type="Gene3D" id="2.40.50.90">
    <property type="match status" value="7"/>
</dbReference>
<feature type="domain" description="Tudor" evidence="2">
    <location>
        <begin position="529"/>
        <end position="586"/>
    </location>
</feature>
<dbReference type="GO" id="GO:0007283">
    <property type="term" value="P:spermatogenesis"/>
    <property type="evidence" value="ECO:0007669"/>
    <property type="project" value="TreeGrafter"/>
</dbReference>
<dbReference type="SMART" id="SM00333">
    <property type="entry name" value="TUDOR"/>
    <property type="match status" value="7"/>
</dbReference>
<protein>
    <recommendedName>
        <fullName evidence="2">Tudor domain-containing protein</fullName>
    </recommendedName>
</protein>
<reference evidence="3" key="1">
    <citation type="thesis" date="2021" institute="BYU ScholarsArchive" country="Provo, UT, USA">
        <title>Applications of and Algorithms for Genome Assembly and Genomic Analyses with an Emphasis on Marine Teleosts.</title>
        <authorList>
            <person name="Pickett B.D."/>
        </authorList>
    </citation>
    <scope>NUCLEOTIDE SEQUENCE</scope>
    <source>
        <strain evidence="3">HI-2016</strain>
    </source>
</reference>
<dbReference type="SUPFAM" id="SSF63748">
    <property type="entry name" value="Tudor/PWWP/MBT"/>
    <property type="match status" value="7"/>
</dbReference>
<feature type="domain" description="Tudor" evidence="2">
    <location>
        <begin position="1300"/>
        <end position="1359"/>
    </location>
</feature>
<dbReference type="EMBL" id="JAFBMS010000013">
    <property type="protein sequence ID" value="KAG9347589.1"/>
    <property type="molecule type" value="Genomic_DNA"/>
</dbReference>
<dbReference type="OrthoDB" id="9989103at2759"/>
<proteinExistence type="predicted"/>
<dbReference type="InterPro" id="IPR002999">
    <property type="entry name" value="Tudor"/>
</dbReference>
<evidence type="ECO:0000259" key="2">
    <source>
        <dbReference type="PROSITE" id="PS50304"/>
    </source>
</evidence>
<dbReference type="InterPro" id="IPR014002">
    <property type="entry name" value="Agenet_dom_plant"/>
</dbReference>
<evidence type="ECO:0000313" key="3">
    <source>
        <dbReference type="EMBL" id="KAG9347589.1"/>
    </source>
</evidence>
<dbReference type="SUPFAM" id="SSF50199">
    <property type="entry name" value="Staphylococcal nuclease"/>
    <property type="match status" value="1"/>
</dbReference>
<dbReference type="PANTHER" id="PTHR22948:SF15">
    <property type="entry name" value="TUDOR DOMAIN-CONTAINING PROTEIN 6"/>
    <property type="match status" value="1"/>
</dbReference>
<accession>A0A8T2P5M3</accession>
<dbReference type="GO" id="GO:0030719">
    <property type="term" value="P:P granule organization"/>
    <property type="evidence" value="ECO:0007669"/>
    <property type="project" value="TreeGrafter"/>
</dbReference>
<feature type="domain" description="Tudor" evidence="2">
    <location>
        <begin position="983"/>
        <end position="1039"/>
    </location>
</feature>
<dbReference type="PROSITE" id="PS50304">
    <property type="entry name" value="TUDOR"/>
    <property type="match status" value="6"/>
</dbReference>
<evidence type="ECO:0000313" key="4">
    <source>
        <dbReference type="Proteomes" id="UP000824540"/>
    </source>
</evidence>
<dbReference type="GO" id="GO:0034587">
    <property type="term" value="P:piRNA processing"/>
    <property type="evidence" value="ECO:0007669"/>
    <property type="project" value="TreeGrafter"/>
</dbReference>
<evidence type="ECO:0000256" key="1">
    <source>
        <dbReference type="SAM" id="MobiDB-lite"/>
    </source>
</evidence>
<comment type="caution">
    <text evidence="3">The sequence shown here is derived from an EMBL/GenBank/DDBJ whole genome shotgun (WGS) entry which is preliminary data.</text>
</comment>
<dbReference type="Proteomes" id="UP000824540">
    <property type="component" value="Unassembled WGS sequence"/>
</dbReference>
<feature type="domain" description="Tudor" evidence="2">
    <location>
        <begin position="766"/>
        <end position="825"/>
    </location>
</feature>
<keyword evidence="4" id="KW-1185">Reference proteome</keyword>
<feature type="domain" description="Tudor" evidence="2">
    <location>
        <begin position="292"/>
        <end position="351"/>
    </location>
</feature>